<evidence type="ECO:0000256" key="3">
    <source>
        <dbReference type="ARBA" id="ARBA00022801"/>
    </source>
</evidence>
<organism evidence="12 13">
    <name type="scientific">[Myrmecia] bisecta</name>
    <dbReference type="NCBI Taxonomy" id="41462"/>
    <lineage>
        <taxon>Eukaryota</taxon>
        <taxon>Viridiplantae</taxon>
        <taxon>Chlorophyta</taxon>
        <taxon>core chlorophytes</taxon>
        <taxon>Trebouxiophyceae</taxon>
        <taxon>Trebouxiales</taxon>
        <taxon>Trebouxiaceae</taxon>
        <taxon>Myrmecia</taxon>
    </lineage>
</organism>
<feature type="compositionally biased region" description="Polar residues" evidence="10">
    <location>
        <begin position="456"/>
        <end position="482"/>
    </location>
</feature>
<dbReference type="GO" id="GO:0000723">
    <property type="term" value="P:telomere maintenance"/>
    <property type="evidence" value="ECO:0007669"/>
    <property type="project" value="InterPro"/>
</dbReference>
<gene>
    <name evidence="12" type="ORF">WJX72_008563</name>
</gene>
<evidence type="ECO:0000256" key="8">
    <source>
        <dbReference type="ARBA" id="ARBA00023235"/>
    </source>
</evidence>
<sequence>MAADENIDVSDLDIYQRRAVEDMLAGRNVLLMGAAGTGKTFLMKFFKRESERRGRRVTVTAMTGCAAEGLGATTLHSALGLGVPVVIGHFGRLFESTKRDAIREMDVLVVDEVSMMSGELLHWLELWICYVRCGELEAGPPFGGLQIILSGDFAQLAPIAGKMNEYQKGVAREARVKREPWTKAPFLNRGMAFEAAVWATLDIKQHTLEQVHRQGDAVFVGILSRMRLSKPPKEDMDLLKQTCSRKLPERPDRIKPTRLFALKCNVERENRQEMGKIALPSKIFYAADDAVPDQSIPPEHQAEAVRELFRSTFFGKDARVAAEVELKVGAQVMLMYNLSTQPPYLVNGSRGIIKGFTNALKLLEAMYGFQGELELVCDETPWAIPDSSALRAAAQRSAQELQMRYQHMQASASPGVASQDGDGEGETLTQLYEPAAEQPSVSSWASESSPDGELASQASVQILSPSPQQHATPSSADATSAGTLLPQPGGSGQSPADGSATPAGVGAEDSPAFVTLSPNRRRRVSLDSPDAQRAERSMRIRSPSMPSTAQGPAQSPQPAQQDAARSEGPSAEGAPPGPSASIHTSQDAAALDGMPVYPLSPGRVGRGFAQACRDGIIFAHDPPPVQLAKVRAAIQALEAMLAHSGLSVELPRVRFASMDKDIVVLPHRFEHEERWTGMCMRTQIPLNLAWAITIHKSQGMSIDWLVVDFEECFAAGQAYVALSRATSLQGLQLIHASREYFIFKNSVKAFYDAARVGVPHTPDKTWPAGDDWEAMGFDPRSPPPVPRQSPFLDNGRHRLDRDANDPDSVPPVTPSQ</sequence>
<dbReference type="PANTHER" id="PTHR47642:SF5">
    <property type="entry name" value="ATP-DEPENDENT DNA HELICASE"/>
    <property type="match status" value="1"/>
</dbReference>
<proteinExistence type="inferred from homology"/>
<dbReference type="InterPro" id="IPR003593">
    <property type="entry name" value="AAA+_ATPase"/>
</dbReference>
<comment type="similarity">
    <text evidence="9">Belongs to the helicase family.</text>
</comment>
<dbReference type="GO" id="GO:0006310">
    <property type="term" value="P:DNA recombination"/>
    <property type="evidence" value="ECO:0007669"/>
    <property type="project" value="UniProtKB-KW"/>
</dbReference>
<evidence type="ECO:0000256" key="2">
    <source>
        <dbReference type="ARBA" id="ARBA00022763"/>
    </source>
</evidence>
<keyword evidence="13" id="KW-1185">Reference proteome</keyword>
<feature type="compositionally biased region" description="Low complexity" evidence="10">
    <location>
        <begin position="540"/>
        <end position="574"/>
    </location>
</feature>
<reference evidence="12 13" key="1">
    <citation type="journal article" date="2024" name="Nat. Commun.">
        <title>Phylogenomics reveals the evolutionary origins of lichenization in chlorophyte algae.</title>
        <authorList>
            <person name="Puginier C."/>
            <person name="Libourel C."/>
            <person name="Otte J."/>
            <person name="Skaloud P."/>
            <person name="Haon M."/>
            <person name="Grisel S."/>
            <person name="Petersen M."/>
            <person name="Berrin J.G."/>
            <person name="Delaux P.M."/>
            <person name="Dal Grande F."/>
            <person name="Keller J."/>
        </authorList>
    </citation>
    <scope>NUCLEOTIDE SEQUENCE [LARGE SCALE GENOMIC DNA]</scope>
    <source>
        <strain evidence="12 13">SAG 2043</strain>
    </source>
</reference>
<dbReference type="GO" id="GO:0006281">
    <property type="term" value="P:DNA repair"/>
    <property type="evidence" value="ECO:0007669"/>
    <property type="project" value="UniProtKB-KW"/>
</dbReference>
<keyword evidence="3 9" id="KW-0378">Hydrolase</keyword>
<keyword evidence="5 9" id="KW-0067">ATP-binding</keyword>
<keyword evidence="7 9" id="KW-0234">DNA repair</keyword>
<dbReference type="SMART" id="SM00382">
    <property type="entry name" value="AAA"/>
    <property type="match status" value="1"/>
</dbReference>
<name>A0AAW1R8N4_9CHLO</name>
<dbReference type="EMBL" id="JALJOR010000001">
    <property type="protein sequence ID" value="KAK9829900.1"/>
    <property type="molecule type" value="Genomic_DNA"/>
</dbReference>
<keyword evidence="1 9" id="KW-0547">Nucleotide-binding</keyword>
<evidence type="ECO:0000259" key="11">
    <source>
        <dbReference type="SMART" id="SM00382"/>
    </source>
</evidence>
<evidence type="ECO:0000256" key="5">
    <source>
        <dbReference type="ARBA" id="ARBA00022840"/>
    </source>
</evidence>
<dbReference type="PANTHER" id="PTHR47642">
    <property type="entry name" value="ATP-DEPENDENT DNA HELICASE"/>
    <property type="match status" value="1"/>
</dbReference>
<dbReference type="InterPro" id="IPR049163">
    <property type="entry name" value="Pif1-like_2B_dom"/>
</dbReference>
<dbReference type="CDD" id="cd18809">
    <property type="entry name" value="SF1_C_RecD"/>
    <property type="match status" value="1"/>
</dbReference>
<dbReference type="Pfam" id="PF05970">
    <property type="entry name" value="PIF1"/>
    <property type="match status" value="1"/>
</dbReference>
<feature type="compositionally biased region" description="Low complexity" evidence="10">
    <location>
        <begin position="440"/>
        <end position="449"/>
    </location>
</feature>
<feature type="region of interest" description="Disordered" evidence="10">
    <location>
        <begin position="762"/>
        <end position="816"/>
    </location>
</feature>
<dbReference type="Pfam" id="PF21530">
    <property type="entry name" value="Pif1_2B_dom"/>
    <property type="match status" value="1"/>
</dbReference>
<dbReference type="Gene3D" id="3.40.50.300">
    <property type="entry name" value="P-loop containing nucleotide triphosphate hydrolases"/>
    <property type="match status" value="1"/>
</dbReference>
<dbReference type="EC" id="5.6.2.3" evidence="9"/>
<dbReference type="InterPro" id="IPR010285">
    <property type="entry name" value="DNA_helicase_pif1-like_DEAD"/>
</dbReference>
<dbReference type="InterPro" id="IPR051055">
    <property type="entry name" value="PIF1_helicase"/>
</dbReference>
<keyword evidence="2 9" id="KW-0227">DNA damage</keyword>
<evidence type="ECO:0000256" key="1">
    <source>
        <dbReference type="ARBA" id="ARBA00022741"/>
    </source>
</evidence>
<dbReference type="GO" id="GO:0043139">
    <property type="term" value="F:5'-3' DNA helicase activity"/>
    <property type="evidence" value="ECO:0007669"/>
    <property type="project" value="UniProtKB-EC"/>
</dbReference>
<keyword evidence="4 9" id="KW-0347">Helicase</keyword>
<evidence type="ECO:0000256" key="6">
    <source>
        <dbReference type="ARBA" id="ARBA00023125"/>
    </source>
</evidence>
<evidence type="ECO:0000313" key="12">
    <source>
        <dbReference type="EMBL" id="KAK9829900.1"/>
    </source>
</evidence>
<evidence type="ECO:0000256" key="9">
    <source>
        <dbReference type="RuleBase" id="RU363044"/>
    </source>
</evidence>
<evidence type="ECO:0000256" key="10">
    <source>
        <dbReference type="SAM" id="MobiDB-lite"/>
    </source>
</evidence>
<dbReference type="GO" id="GO:0016787">
    <property type="term" value="F:hydrolase activity"/>
    <property type="evidence" value="ECO:0007669"/>
    <property type="project" value="UniProtKB-KW"/>
</dbReference>
<keyword evidence="8" id="KW-0413">Isomerase</keyword>
<dbReference type="GO" id="GO:0005524">
    <property type="term" value="F:ATP binding"/>
    <property type="evidence" value="ECO:0007669"/>
    <property type="project" value="UniProtKB-KW"/>
</dbReference>
<dbReference type="AlphaFoldDB" id="A0AAW1R8N4"/>
<evidence type="ECO:0000313" key="13">
    <source>
        <dbReference type="Proteomes" id="UP001489004"/>
    </source>
</evidence>
<comment type="cofactor">
    <cofactor evidence="9">
        <name>Mg(2+)</name>
        <dbReference type="ChEBI" id="CHEBI:18420"/>
    </cofactor>
</comment>
<protein>
    <recommendedName>
        <fullName evidence="9">ATP-dependent DNA helicase</fullName>
        <ecNumber evidence="9">5.6.2.3</ecNumber>
    </recommendedName>
</protein>
<comment type="catalytic activity">
    <reaction evidence="9">
        <text>ATP + H2O = ADP + phosphate + H(+)</text>
        <dbReference type="Rhea" id="RHEA:13065"/>
        <dbReference type="ChEBI" id="CHEBI:15377"/>
        <dbReference type="ChEBI" id="CHEBI:15378"/>
        <dbReference type="ChEBI" id="CHEBI:30616"/>
        <dbReference type="ChEBI" id="CHEBI:43474"/>
        <dbReference type="ChEBI" id="CHEBI:456216"/>
        <dbReference type="EC" id="5.6.2.3"/>
    </reaction>
</comment>
<feature type="compositionally biased region" description="Basic and acidic residues" evidence="10">
    <location>
        <begin position="794"/>
        <end position="804"/>
    </location>
</feature>
<comment type="caution">
    <text evidence="12">The sequence shown here is derived from an EMBL/GenBank/DDBJ whole genome shotgun (WGS) entry which is preliminary data.</text>
</comment>
<dbReference type="SUPFAM" id="SSF52540">
    <property type="entry name" value="P-loop containing nucleoside triphosphate hydrolases"/>
    <property type="match status" value="3"/>
</dbReference>
<evidence type="ECO:0000256" key="4">
    <source>
        <dbReference type="ARBA" id="ARBA00022806"/>
    </source>
</evidence>
<evidence type="ECO:0000256" key="7">
    <source>
        <dbReference type="ARBA" id="ARBA00023204"/>
    </source>
</evidence>
<dbReference type="InterPro" id="IPR027417">
    <property type="entry name" value="P-loop_NTPase"/>
</dbReference>
<keyword evidence="6" id="KW-0238">DNA-binding</keyword>
<feature type="region of interest" description="Disordered" evidence="10">
    <location>
        <begin position="403"/>
        <end position="587"/>
    </location>
</feature>
<keyword evidence="9" id="KW-0233">DNA recombination</keyword>
<accession>A0AAW1R8N4</accession>
<dbReference type="Proteomes" id="UP001489004">
    <property type="component" value="Unassembled WGS sequence"/>
</dbReference>
<feature type="domain" description="AAA+ ATPase" evidence="11">
    <location>
        <begin position="25"/>
        <end position="170"/>
    </location>
</feature>